<dbReference type="OrthoDB" id="1274342at2"/>
<evidence type="ECO:0000313" key="1">
    <source>
        <dbReference type="EMBL" id="SEH33167.1"/>
    </source>
</evidence>
<dbReference type="AlphaFoldDB" id="A0A1H6HBG2"/>
<dbReference type="EMBL" id="FNWQ01000002">
    <property type="protein sequence ID" value="SEH33167.1"/>
    <property type="molecule type" value="Genomic_DNA"/>
</dbReference>
<dbReference type="Proteomes" id="UP000198561">
    <property type="component" value="Unassembled WGS sequence"/>
</dbReference>
<name>A0A1H6HBG2_CHRCI</name>
<reference evidence="1 2" key="1">
    <citation type="submission" date="2016-10" db="EMBL/GenBank/DDBJ databases">
        <authorList>
            <person name="de Groot N.N."/>
        </authorList>
    </citation>
    <scope>NUCLEOTIDE SEQUENCE [LARGE SCALE GENOMIC DNA]</scope>
    <source>
        <strain evidence="1 2">DSM 23031</strain>
    </source>
</reference>
<organism evidence="1 2">
    <name type="scientific">Chryseobacterium culicis</name>
    <dbReference type="NCBI Taxonomy" id="680127"/>
    <lineage>
        <taxon>Bacteria</taxon>
        <taxon>Pseudomonadati</taxon>
        <taxon>Bacteroidota</taxon>
        <taxon>Flavobacteriia</taxon>
        <taxon>Flavobacteriales</taxon>
        <taxon>Weeksellaceae</taxon>
        <taxon>Chryseobacterium group</taxon>
        <taxon>Chryseobacterium</taxon>
    </lineage>
</organism>
<dbReference type="NCBIfam" id="NF047798">
    <property type="entry name" value="leader_Chryseo"/>
    <property type="match status" value="1"/>
</dbReference>
<gene>
    <name evidence="1" type="ORF">SAMN05421593_2179</name>
</gene>
<dbReference type="RefSeq" id="WP_089692266.1">
    <property type="nucleotide sequence ID" value="NZ_DALZIY010000002.1"/>
</dbReference>
<dbReference type="InterPro" id="IPR058074">
    <property type="entry name" value="Bacteriocin-like"/>
</dbReference>
<evidence type="ECO:0000313" key="2">
    <source>
        <dbReference type="Proteomes" id="UP000198561"/>
    </source>
</evidence>
<proteinExistence type="predicted"/>
<protein>
    <submittedName>
        <fullName evidence="1">Bacteriocin-type signal sequence-containing protein</fullName>
    </submittedName>
</protein>
<accession>A0A1H6HBG2</accession>
<sequence>MKNLKKLTKSDLKSVYGGEPKKYCTFCEWANKVICSDIPIVQCP</sequence>